<dbReference type="GO" id="GO:0005829">
    <property type="term" value="C:cytosol"/>
    <property type="evidence" value="ECO:0007669"/>
    <property type="project" value="TreeGrafter"/>
</dbReference>
<dbReference type="InterPro" id="IPR056411">
    <property type="entry name" value="CysS_C"/>
</dbReference>
<evidence type="ECO:0000256" key="4">
    <source>
        <dbReference type="ARBA" id="ARBA00022490"/>
    </source>
</evidence>
<dbReference type="SUPFAM" id="SSF52374">
    <property type="entry name" value="Nucleotidylyl transferase"/>
    <property type="match status" value="1"/>
</dbReference>
<feature type="short sequence motif" description="'HIGH' region" evidence="13">
    <location>
        <begin position="31"/>
        <end position="41"/>
    </location>
</feature>
<comment type="catalytic activity">
    <reaction evidence="12 13">
        <text>tRNA(Cys) + L-cysteine + ATP = L-cysteinyl-tRNA(Cys) + AMP + diphosphate</text>
        <dbReference type="Rhea" id="RHEA:17773"/>
        <dbReference type="Rhea" id="RHEA-COMP:9661"/>
        <dbReference type="Rhea" id="RHEA-COMP:9679"/>
        <dbReference type="ChEBI" id="CHEBI:30616"/>
        <dbReference type="ChEBI" id="CHEBI:33019"/>
        <dbReference type="ChEBI" id="CHEBI:35235"/>
        <dbReference type="ChEBI" id="CHEBI:78442"/>
        <dbReference type="ChEBI" id="CHEBI:78517"/>
        <dbReference type="ChEBI" id="CHEBI:456215"/>
        <dbReference type="EC" id="6.1.1.16"/>
    </reaction>
</comment>
<evidence type="ECO:0000256" key="1">
    <source>
        <dbReference type="ARBA" id="ARBA00004496"/>
    </source>
</evidence>
<dbReference type="PRINTS" id="PR00983">
    <property type="entry name" value="TRNASYNTHCYS"/>
</dbReference>
<evidence type="ECO:0000313" key="15">
    <source>
        <dbReference type="EMBL" id="OAG94784.1"/>
    </source>
</evidence>
<dbReference type="HAMAP" id="MF_00041">
    <property type="entry name" value="Cys_tRNA_synth"/>
    <property type="match status" value="1"/>
</dbReference>
<feature type="domain" description="Cysteinyl-tRNA synthetase class Ia DALR" evidence="14">
    <location>
        <begin position="349"/>
        <end position="413"/>
    </location>
</feature>
<comment type="subcellular location">
    <subcellularLocation>
        <location evidence="1 13">Cytoplasm</location>
    </subcellularLocation>
</comment>
<evidence type="ECO:0000256" key="2">
    <source>
        <dbReference type="ARBA" id="ARBA00005594"/>
    </source>
</evidence>
<dbReference type="EMBL" id="LSUQ01000006">
    <property type="protein sequence ID" value="OAG94784.1"/>
    <property type="molecule type" value="Genomic_DNA"/>
</dbReference>
<gene>
    <name evidence="13" type="primary">cysS</name>
    <name evidence="15" type="ORF">AYW79_03230</name>
    <name evidence="16" type="ORF">B2M26_14740</name>
</gene>
<dbReference type="GO" id="GO:0004817">
    <property type="term" value="F:cysteine-tRNA ligase activity"/>
    <property type="evidence" value="ECO:0007669"/>
    <property type="project" value="UniProtKB-UniRule"/>
</dbReference>
<keyword evidence="9 13" id="KW-0067">ATP-binding</keyword>
<dbReference type="InterPro" id="IPR032678">
    <property type="entry name" value="tRNA-synt_1_cat_dom"/>
</dbReference>
<keyword evidence="5 13" id="KW-0436">Ligase</keyword>
<feature type="binding site" evidence="13">
    <location>
        <position position="269"/>
    </location>
    <ligand>
        <name>ATP</name>
        <dbReference type="ChEBI" id="CHEBI:30616"/>
    </ligand>
</feature>
<dbReference type="Gene3D" id="1.20.120.1910">
    <property type="entry name" value="Cysteine-tRNA ligase, C-terminal anti-codon recognition domain"/>
    <property type="match status" value="1"/>
</dbReference>
<dbReference type="Gene3D" id="3.40.50.620">
    <property type="entry name" value="HUPs"/>
    <property type="match status" value="1"/>
</dbReference>
<keyword evidence="4 13" id="KW-0963">Cytoplasm</keyword>
<dbReference type="EC" id="6.1.1.16" evidence="13"/>
<keyword evidence="8 13" id="KW-0862">Zinc</keyword>
<evidence type="ECO:0000256" key="12">
    <source>
        <dbReference type="ARBA" id="ARBA00047398"/>
    </source>
</evidence>
<comment type="cofactor">
    <cofactor evidence="13">
        <name>Zn(2+)</name>
        <dbReference type="ChEBI" id="CHEBI:29105"/>
    </cofactor>
    <text evidence="13">Binds 1 zinc ion per subunit.</text>
</comment>
<keyword evidence="10 13" id="KW-0648">Protein biosynthesis</keyword>
<dbReference type="SUPFAM" id="SSF47323">
    <property type="entry name" value="Anticodon-binding domain of a subclass of class I aminoacyl-tRNA synthetases"/>
    <property type="match status" value="1"/>
</dbReference>
<dbReference type="PANTHER" id="PTHR10890">
    <property type="entry name" value="CYSTEINYL-TRNA SYNTHETASE"/>
    <property type="match status" value="1"/>
</dbReference>
<sequence>MSIRVYNSLTGQKEPFQTLEPGIVRMYSCGPTVYNYFHIGNARAFVVFDMVRRYLRYRGYRVTFVQNFTDVDDKLIVRANELGTSVTDVADSYIEAYFQDAETLGIERADVHPRVTETMQDIIDFIESLVRAGYAYEADGDVLFETVRFPGYGKLSNQSLEDLQAGSRVEVSDKKRNVTDFTLWKAVKPGEPAWESPWGLGRPGWHIECSAMIRKYLGNHIDIHGGGHDLLFPHHENEIAQSESILGEPLAAYFMHNGYINIDNQKMSKSLGNSIFVHELAKRYDPRALRLFLLSAHYRNPINYSDEIMGQMTAALRRIDNFREHLALRQRMEYLPEGEVLHFSAEEERLQAAMDDDFNTADALGVLFDFVRDGNQYIHSSVITRKGLESYRAKLATWLSLFGLRESEVTARDEEIDGLIAEREQARKSRDFARADRVREELTARGIKLEDTAQGTRWWREA</sequence>
<name>A0A162SAP1_9BACL</name>
<keyword evidence="7 13" id="KW-0547">Nucleotide-binding</keyword>
<accession>A0A162SAP1</accession>
<evidence type="ECO:0000256" key="10">
    <source>
        <dbReference type="ARBA" id="ARBA00022917"/>
    </source>
</evidence>
<evidence type="ECO:0000313" key="17">
    <source>
        <dbReference type="Proteomes" id="UP000077421"/>
    </source>
</evidence>
<evidence type="ECO:0000313" key="18">
    <source>
        <dbReference type="Proteomes" id="UP000190229"/>
    </source>
</evidence>
<dbReference type="InterPro" id="IPR015803">
    <property type="entry name" value="Cys-tRNA-ligase"/>
</dbReference>
<dbReference type="GO" id="GO:0006423">
    <property type="term" value="P:cysteinyl-tRNA aminoacylation"/>
    <property type="evidence" value="ECO:0007669"/>
    <property type="project" value="UniProtKB-UniRule"/>
</dbReference>
<dbReference type="Proteomes" id="UP000190229">
    <property type="component" value="Unassembled WGS sequence"/>
</dbReference>
<dbReference type="InterPro" id="IPR009080">
    <property type="entry name" value="tRNAsynth_Ia_anticodon-bd"/>
</dbReference>
<dbReference type="GO" id="GO:0005524">
    <property type="term" value="F:ATP binding"/>
    <property type="evidence" value="ECO:0007669"/>
    <property type="project" value="UniProtKB-UniRule"/>
</dbReference>
<dbReference type="RefSeq" id="WP_067561513.1">
    <property type="nucleotide sequence ID" value="NZ_LSUQ01000006.1"/>
</dbReference>
<protein>
    <recommendedName>
        <fullName evidence="13">Cysteine--tRNA ligase</fullName>
        <ecNumber evidence="13">6.1.1.16</ecNumber>
    </recommendedName>
    <alternativeName>
        <fullName evidence="13">Cysteinyl-tRNA synthetase</fullName>
        <shortName evidence="13">CysRS</shortName>
    </alternativeName>
</protein>
<dbReference type="EMBL" id="MWPS01000047">
    <property type="protein sequence ID" value="OPG14904.1"/>
    <property type="molecule type" value="Genomic_DNA"/>
</dbReference>
<reference evidence="16 18" key="2">
    <citation type="submission" date="2017-02" db="EMBL/GenBank/DDBJ databases">
        <title>Draft genome of Acidibacillus ferrooxidans Huett2.</title>
        <authorList>
            <person name="Schopf S."/>
        </authorList>
    </citation>
    <scope>NUCLEOTIDE SEQUENCE [LARGE SCALE GENOMIC DNA]</scope>
    <source>
        <strain evidence="16 18">Huett2</strain>
    </source>
</reference>
<feature type="binding site" evidence="13">
    <location>
        <position position="238"/>
    </location>
    <ligand>
        <name>Zn(2+)</name>
        <dbReference type="ChEBI" id="CHEBI:29105"/>
    </ligand>
</feature>
<dbReference type="STRING" id="1765683.B2M26_14740"/>
<dbReference type="Pfam" id="PF01406">
    <property type="entry name" value="tRNA-synt_1e"/>
    <property type="match status" value="1"/>
</dbReference>
<evidence type="ECO:0000256" key="11">
    <source>
        <dbReference type="ARBA" id="ARBA00023146"/>
    </source>
</evidence>
<feature type="binding site" evidence="13">
    <location>
        <position position="29"/>
    </location>
    <ligand>
        <name>Zn(2+)</name>
        <dbReference type="ChEBI" id="CHEBI:29105"/>
    </ligand>
</feature>
<keyword evidence="6 13" id="KW-0479">Metal-binding</keyword>
<keyword evidence="11 13" id="KW-0030">Aminoacyl-tRNA synthetase</keyword>
<evidence type="ECO:0000256" key="7">
    <source>
        <dbReference type="ARBA" id="ARBA00022741"/>
    </source>
</evidence>
<feature type="binding site" evidence="13">
    <location>
        <position position="209"/>
    </location>
    <ligand>
        <name>Zn(2+)</name>
        <dbReference type="ChEBI" id="CHEBI:29105"/>
    </ligand>
</feature>
<proteinExistence type="inferred from homology"/>
<dbReference type="SMART" id="SM00840">
    <property type="entry name" value="DALR_2"/>
    <property type="match status" value="1"/>
</dbReference>
<evidence type="ECO:0000313" key="16">
    <source>
        <dbReference type="EMBL" id="OPG14904.1"/>
    </source>
</evidence>
<evidence type="ECO:0000256" key="9">
    <source>
        <dbReference type="ARBA" id="ARBA00022840"/>
    </source>
</evidence>
<dbReference type="AlphaFoldDB" id="A0A162SAP1"/>
<evidence type="ECO:0000259" key="14">
    <source>
        <dbReference type="SMART" id="SM00840"/>
    </source>
</evidence>
<evidence type="ECO:0000256" key="3">
    <source>
        <dbReference type="ARBA" id="ARBA00011245"/>
    </source>
</evidence>
<feature type="short sequence motif" description="'KMSKS' region" evidence="13">
    <location>
        <begin position="266"/>
        <end position="270"/>
    </location>
</feature>
<comment type="caution">
    <text evidence="15">The sequence shown here is derived from an EMBL/GenBank/DDBJ whole genome shotgun (WGS) entry which is preliminary data.</text>
</comment>
<dbReference type="CDD" id="cd00672">
    <property type="entry name" value="CysRS_core"/>
    <property type="match status" value="1"/>
</dbReference>
<dbReference type="NCBIfam" id="TIGR00435">
    <property type="entry name" value="cysS"/>
    <property type="match status" value="1"/>
</dbReference>
<evidence type="ECO:0000256" key="13">
    <source>
        <dbReference type="HAMAP-Rule" id="MF_00041"/>
    </source>
</evidence>
<dbReference type="OrthoDB" id="9815130at2"/>
<dbReference type="FunFam" id="3.40.50.620:FF:000009">
    <property type="entry name" value="Cysteine--tRNA ligase"/>
    <property type="match status" value="1"/>
</dbReference>
<dbReference type="GO" id="GO:0008270">
    <property type="term" value="F:zinc ion binding"/>
    <property type="evidence" value="ECO:0007669"/>
    <property type="project" value="UniProtKB-UniRule"/>
</dbReference>
<comment type="subunit">
    <text evidence="3 13">Monomer.</text>
</comment>
<dbReference type="InterPro" id="IPR014729">
    <property type="entry name" value="Rossmann-like_a/b/a_fold"/>
</dbReference>
<organism evidence="15 17">
    <name type="scientific">Ferroacidibacillus organovorans</name>
    <dbReference type="NCBI Taxonomy" id="1765683"/>
    <lineage>
        <taxon>Bacteria</taxon>
        <taxon>Bacillati</taxon>
        <taxon>Bacillota</taxon>
        <taxon>Bacilli</taxon>
        <taxon>Bacillales</taxon>
        <taxon>Alicyclobacillaceae</taxon>
        <taxon>Ferroacidibacillus</taxon>
    </lineage>
</organism>
<evidence type="ECO:0000256" key="5">
    <source>
        <dbReference type="ARBA" id="ARBA00022598"/>
    </source>
</evidence>
<dbReference type="InterPro" id="IPR024909">
    <property type="entry name" value="Cys-tRNA/MSH_ligase"/>
</dbReference>
<dbReference type="Proteomes" id="UP000077421">
    <property type="component" value="Unassembled WGS sequence"/>
</dbReference>
<evidence type="ECO:0000256" key="8">
    <source>
        <dbReference type="ARBA" id="ARBA00022833"/>
    </source>
</evidence>
<feature type="binding site" evidence="13">
    <location>
        <position position="234"/>
    </location>
    <ligand>
        <name>Zn(2+)</name>
        <dbReference type="ChEBI" id="CHEBI:29105"/>
    </ligand>
</feature>
<comment type="similarity">
    <text evidence="2 13">Belongs to the class-I aminoacyl-tRNA synthetase family.</text>
</comment>
<keyword evidence="18" id="KW-1185">Reference proteome</keyword>
<dbReference type="Pfam" id="PF09190">
    <property type="entry name" value="DALR_2"/>
    <property type="match status" value="1"/>
</dbReference>
<reference evidence="15 17" key="1">
    <citation type="submission" date="2016-02" db="EMBL/GenBank/DDBJ databases">
        <title>Draft genome sequence of Acidibacillus ferrooxidans SLC66.</title>
        <authorList>
            <person name="Oliveira G."/>
            <person name="Nancucheo I."/>
            <person name="Dall'Agnol H."/>
            <person name="Johnson B."/>
            <person name="Oliveira R."/>
            <person name="Nunes G.L."/>
            <person name="Tzotzos G."/>
            <person name="Orellana S.C."/>
            <person name="Salim A.C."/>
            <person name="Araujo F.M."/>
        </authorList>
    </citation>
    <scope>NUCLEOTIDE SEQUENCE [LARGE SCALE GENOMIC DNA]</scope>
    <source>
        <strain evidence="15 17">SLC66</strain>
    </source>
</reference>
<evidence type="ECO:0000256" key="6">
    <source>
        <dbReference type="ARBA" id="ARBA00022723"/>
    </source>
</evidence>
<dbReference type="Pfam" id="PF23493">
    <property type="entry name" value="CysS_C"/>
    <property type="match status" value="1"/>
</dbReference>
<dbReference type="InterPro" id="IPR015273">
    <property type="entry name" value="Cys-tRNA-synt_Ia_DALR"/>
</dbReference>
<dbReference type="PANTHER" id="PTHR10890:SF3">
    <property type="entry name" value="CYSTEINE--TRNA LIGASE, CYTOPLASMIC"/>
    <property type="match status" value="1"/>
</dbReference>